<evidence type="ECO:0000313" key="6">
    <source>
        <dbReference type="Proteomes" id="UP000183015"/>
    </source>
</evidence>
<feature type="transmembrane region" description="Helical" evidence="4">
    <location>
        <begin position="251"/>
        <end position="268"/>
    </location>
</feature>
<dbReference type="RefSeq" id="WP_042444546.1">
    <property type="nucleotide sequence ID" value="NZ_BBPN01000007.1"/>
</dbReference>
<evidence type="ECO:0000256" key="4">
    <source>
        <dbReference type="SAM" id="Phobius"/>
    </source>
</evidence>
<sequence length="373" mass="39119">MTTTPGTVGDPADPAVRLQRAQTLLGLGRAAEARALCASAVAVDPGDTAAWRLLSQCCFDLNEPEEGLSAADQALATDPHDAVALRLRAMGLLRLAERRGTGHDLAAQAAWAAMQADPEHWYGHALVSWATLPRSGMLWPGDQAQTCYQAALRARELAPHQAGAHFTAGRAADAMGRDAEAEACYRAALAIDPEHIAARNNLGRLLLKQGNVKDAAASFAAVAAGDHLLQNDAGLGAHNLRAVALRLLSRARWISVVVFIGSLMTISPTNPPTLAIRVGGALLAVAAWAGWVLWSRRQLPPGLVGPLLRLGRASASLRVALVGVAAGTLVGLALLCVPPLDPAVGFMTLLGVLLQFAALQYARVLARRERHGA</sequence>
<dbReference type="AlphaFoldDB" id="A0A1H7SAE2"/>
<gene>
    <name evidence="5" type="ORF">SAMN05414137_111250</name>
</gene>
<feature type="transmembrane region" description="Helical" evidence="4">
    <location>
        <begin position="274"/>
        <end position="294"/>
    </location>
</feature>
<dbReference type="InterPro" id="IPR019734">
    <property type="entry name" value="TPR_rpt"/>
</dbReference>
<keyword evidence="2 3" id="KW-0802">TPR repeat</keyword>
<dbReference type="PANTHER" id="PTHR44943">
    <property type="entry name" value="CELLULOSE SYNTHASE OPERON PROTEIN C"/>
    <property type="match status" value="1"/>
</dbReference>
<protein>
    <submittedName>
        <fullName evidence="5">Tetratricopeptide repeat-containing protein</fullName>
    </submittedName>
</protein>
<accession>A0A1H7SAE2</accession>
<keyword evidence="6" id="KW-1185">Reference proteome</keyword>
<dbReference type="PROSITE" id="PS50005">
    <property type="entry name" value="TPR"/>
    <property type="match status" value="1"/>
</dbReference>
<dbReference type="STRING" id="235985.SAMN05414137_111250"/>
<keyword evidence="1" id="KW-0677">Repeat</keyword>
<feature type="transmembrane region" description="Helical" evidence="4">
    <location>
        <begin position="315"/>
        <end position="337"/>
    </location>
</feature>
<feature type="repeat" description="TPR" evidence="3">
    <location>
        <begin position="162"/>
        <end position="195"/>
    </location>
</feature>
<reference evidence="6" key="1">
    <citation type="submission" date="2016-10" db="EMBL/GenBank/DDBJ databases">
        <authorList>
            <person name="Varghese N."/>
        </authorList>
    </citation>
    <scope>NUCLEOTIDE SEQUENCE [LARGE SCALE GENOMIC DNA]</scope>
    <source>
        <strain evidence="6">DSM 45096 / BCRC 16803 / CGMCC 4.1857 / CIP 109030 / JCM 12277 / KCTC 19219 / NBRC 100920 / 33214</strain>
    </source>
</reference>
<dbReference type="EMBL" id="FOAZ01000011">
    <property type="protein sequence ID" value="SEL69358.1"/>
    <property type="molecule type" value="Genomic_DNA"/>
</dbReference>
<dbReference type="Gene3D" id="1.25.40.10">
    <property type="entry name" value="Tetratricopeptide repeat domain"/>
    <property type="match status" value="2"/>
</dbReference>
<dbReference type="InterPro" id="IPR051685">
    <property type="entry name" value="Ycf3/AcsC/BcsC/TPR_MFPF"/>
</dbReference>
<dbReference type="eggNOG" id="COG0457">
    <property type="taxonomic scope" value="Bacteria"/>
</dbReference>
<name>A0A1H7SAE2_STRJI</name>
<dbReference type="Proteomes" id="UP000183015">
    <property type="component" value="Unassembled WGS sequence"/>
</dbReference>
<keyword evidence="4" id="KW-1133">Transmembrane helix</keyword>
<dbReference type="InterPro" id="IPR011990">
    <property type="entry name" value="TPR-like_helical_dom_sf"/>
</dbReference>
<evidence type="ECO:0000313" key="5">
    <source>
        <dbReference type="EMBL" id="SEL69358.1"/>
    </source>
</evidence>
<dbReference type="SMART" id="SM00028">
    <property type="entry name" value="TPR"/>
    <property type="match status" value="4"/>
</dbReference>
<organism evidence="5 6">
    <name type="scientific">Streptacidiphilus jiangxiensis</name>
    <dbReference type="NCBI Taxonomy" id="235985"/>
    <lineage>
        <taxon>Bacteria</taxon>
        <taxon>Bacillati</taxon>
        <taxon>Actinomycetota</taxon>
        <taxon>Actinomycetes</taxon>
        <taxon>Kitasatosporales</taxon>
        <taxon>Streptomycetaceae</taxon>
        <taxon>Streptacidiphilus</taxon>
    </lineage>
</organism>
<feature type="transmembrane region" description="Helical" evidence="4">
    <location>
        <begin position="343"/>
        <end position="362"/>
    </location>
</feature>
<evidence type="ECO:0000256" key="2">
    <source>
        <dbReference type="ARBA" id="ARBA00022803"/>
    </source>
</evidence>
<keyword evidence="4" id="KW-0472">Membrane</keyword>
<keyword evidence="4" id="KW-0812">Transmembrane</keyword>
<dbReference type="Pfam" id="PF13432">
    <property type="entry name" value="TPR_16"/>
    <property type="match status" value="1"/>
</dbReference>
<dbReference type="SUPFAM" id="SSF48452">
    <property type="entry name" value="TPR-like"/>
    <property type="match status" value="1"/>
</dbReference>
<dbReference type="Pfam" id="PF14559">
    <property type="entry name" value="TPR_19"/>
    <property type="match status" value="1"/>
</dbReference>
<proteinExistence type="predicted"/>
<evidence type="ECO:0000256" key="3">
    <source>
        <dbReference type="PROSITE-ProRule" id="PRU00339"/>
    </source>
</evidence>
<dbReference type="PANTHER" id="PTHR44943:SF8">
    <property type="entry name" value="TPR REPEAT-CONTAINING PROTEIN MJ0263"/>
    <property type="match status" value="1"/>
</dbReference>
<evidence type="ECO:0000256" key="1">
    <source>
        <dbReference type="ARBA" id="ARBA00022737"/>
    </source>
</evidence>